<sequence>MDIVAAWTGLLDSTADDLLTEVSVNESGQVSPSIYETARLVSTARWLDGHQERLLYLLEQQRQDGSWGGPDGYALVPTLSVVEAFLVELSTGNRLRDRIHISLARGISWLRRKPGSIPDTIAAELIVPWLVEEINQHLDHRLNTPSQFNRIAPHRLREAARKGSTLPAKLWHSLEVLGADAALVPVRPVNGTVGGSAAATAAWLSGREGAGPDARSAIRHLDALQQRGGGPVPGVSPISVFERAWVVSALADGSIAIPTGLVESLHGALGEHGASAGAGLPTDSDDTAGVLYALAKAGRPASPASLWEYESTDHFQCFPGERTPSTSTNAHIMDALLLDTTEPPARRRAALTRIAAWLCGQQTPEGCWWDKWHASPYYATVCCALALHRTGGRRSAVGAAIRWVLDNQRPDGSWGRWTGTVEETAYAVQTLLATARTPTSPVVAEAAARGCAFLVRADRAEPANPPLWHDKDLYTPAAVVSAARLAALRMFARHPEAAAHRHRFPPCPRPRRAGTAVGRATR</sequence>
<dbReference type="InterPro" id="IPR032696">
    <property type="entry name" value="SQ_cyclase_C"/>
</dbReference>
<evidence type="ECO:0000256" key="1">
    <source>
        <dbReference type="SAM" id="MobiDB-lite"/>
    </source>
</evidence>
<evidence type="ECO:0000259" key="2">
    <source>
        <dbReference type="Pfam" id="PF13243"/>
    </source>
</evidence>
<dbReference type="Gene3D" id="1.50.10.20">
    <property type="match status" value="1"/>
</dbReference>
<dbReference type="InterPro" id="IPR008930">
    <property type="entry name" value="Terpenoid_cyclase/PrenylTrfase"/>
</dbReference>
<feature type="region of interest" description="Disordered" evidence="1">
    <location>
        <begin position="501"/>
        <end position="522"/>
    </location>
</feature>
<feature type="domain" description="Squalene cyclase C-terminal" evidence="2">
    <location>
        <begin position="346"/>
        <end position="457"/>
    </location>
</feature>
<dbReference type="EMBL" id="BAABJP010000019">
    <property type="protein sequence ID" value="GAA5159618.1"/>
    <property type="molecule type" value="Genomic_DNA"/>
</dbReference>
<dbReference type="PANTHER" id="PTHR31739">
    <property type="entry name" value="ENT-COPALYL DIPHOSPHATE SYNTHASE, CHLOROPLASTIC"/>
    <property type="match status" value="1"/>
</dbReference>
<dbReference type="Pfam" id="PF13243">
    <property type="entry name" value="SQHop_cyclase_C"/>
    <property type="match status" value="1"/>
</dbReference>
<name>A0ABP9QCJ5_9PSEU</name>
<evidence type="ECO:0000313" key="4">
    <source>
        <dbReference type="Proteomes" id="UP001428817"/>
    </source>
</evidence>
<gene>
    <name evidence="3" type="ORF">GCM10023321_41030</name>
</gene>
<proteinExistence type="predicted"/>
<dbReference type="SUPFAM" id="SSF48239">
    <property type="entry name" value="Terpenoid cyclases/Protein prenyltransferases"/>
    <property type="match status" value="1"/>
</dbReference>
<accession>A0ABP9QCJ5</accession>
<dbReference type="InterPro" id="IPR050148">
    <property type="entry name" value="Terpene_synthase-like"/>
</dbReference>
<dbReference type="Proteomes" id="UP001428817">
    <property type="component" value="Unassembled WGS sequence"/>
</dbReference>
<protein>
    <submittedName>
        <fullName evidence="3">Type B diterpene cyclase</fullName>
    </submittedName>
</protein>
<evidence type="ECO:0000313" key="3">
    <source>
        <dbReference type="EMBL" id="GAA5159618.1"/>
    </source>
</evidence>
<feature type="compositionally biased region" description="Basic residues" evidence="1">
    <location>
        <begin position="501"/>
        <end position="512"/>
    </location>
</feature>
<comment type="caution">
    <text evidence="3">The sequence shown here is derived from an EMBL/GenBank/DDBJ whole genome shotgun (WGS) entry which is preliminary data.</text>
</comment>
<feature type="compositionally biased region" description="Low complexity" evidence="1">
    <location>
        <begin position="513"/>
        <end position="522"/>
    </location>
</feature>
<keyword evidence="4" id="KW-1185">Reference proteome</keyword>
<reference evidence="4" key="1">
    <citation type="journal article" date="2019" name="Int. J. Syst. Evol. Microbiol.">
        <title>The Global Catalogue of Microorganisms (GCM) 10K type strain sequencing project: providing services to taxonomists for standard genome sequencing and annotation.</title>
        <authorList>
            <consortium name="The Broad Institute Genomics Platform"/>
            <consortium name="The Broad Institute Genome Sequencing Center for Infectious Disease"/>
            <person name="Wu L."/>
            <person name="Ma J."/>
        </authorList>
    </citation>
    <scope>NUCLEOTIDE SEQUENCE [LARGE SCALE GENOMIC DNA]</scope>
    <source>
        <strain evidence="4">JCM 18303</strain>
    </source>
</reference>
<dbReference type="PANTHER" id="PTHR31739:SF25">
    <property type="entry name" value="(E,E)-GERANYLLINALOOL SYNTHASE"/>
    <property type="match status" value="1"/>
</dbReference>
<dbReference type="Gene3D" id="1.50.10.160">
    <property type="match status" value="1"/>
</dbReference>
<organism evidence="3 4">
    <name type="scientific">Pseudonocardia eucalypti</name>
    <dbReference type="NCBI Taxonomy" id="648755"/>
    <lineage>
        <taxon>Bacteria</taxon>
        <taxon>Bacillati</taxon>
        <taxon>Actinomycetota</taxon>
        <taxon>Actinomycetes</taxon>
        <taxon>Pseudonocardiales</taxon>
        <taxon>Pseudonocardiaceae</taxon>
        <taxon>Pseudonocardia</taxon>
    </lineage>
</organism>